<evidence type="ECO:0000313" key="2">
    <source>
        <dbReference type="EMBL" id="RAR02665.1"/>
    </source>
</evidence>
<reference evidence="3" key="1">
    <citation type="submission" date="2018-05" db="EMBL/GenBank/DDBJ databases">
        <title>Draft genome sequence of Stemphylium lycopersici strain CIDEFI 213.</title>
        <authorList>
            <person name="Medina R."/>
            <person name="Franco M.E.E."/>
            <person name="Lucentini C.G."/>
            <person name="Saparrat M.C.N."/>
            <person name="Balatti P.A."/>
        </authorList>
    </citation>
    <scope>NUCLEOTIDE SEQUENCE [LARGE SCALE GENOMIC DNA]</scope>
    <source>
        <strain evidence="3">CIDEFI 213</strain>
    </source>
</reference>
<protein>
    <submittedName>
        <fullName evidence="2">Uncharacterized protein</fullName>
    </submittedName>
</protein>
<comment type="caution">
    <text evidence="2">The sequence shown here is derived from an EMBL/GenBank/DDBJ whole genome shotgun (WGS) entry which is preliminary data.</text>
</comment>
<organism evidence="2 3">
    <name type="scientific">Stemphylium lycopersici</name>
    <name type="common">Tomato gray leaf spot disease fungus</name>
    <name type="synonym">Thyrospora lycopersici</name>
    <dbReference type="NCBI Taxonomy" id="183478"/>
    <lineage>
        <taxon>Eukaryota</taxon>
        <taxon>Fungi</taxon>
        <taxon>Dikarya</taxon>
        <taxon>Ascomycota</taxon>
        <taxon>Pezizomycotina</taxon>
        <taxon>Dothideomycetes</taxon>
        <taxon>Pleosporomycetidae</taxon>
        <taxon>Pleosporales</taxon>
        <taxon>Pleosporineae</taxon>
        <taxon>Pleosporaceae</taxon>
        <taxon>Stemphylium</taxon>
    </lineage>
</organism>
<feature type="region of interest" description="Disordered" evidence="1">
    <location>
        <begin position="134"/>
        <end position="179"/>
    </location>
</feature>
<dbReference type="AlphaFoldDB" id="A0A364MT15"/>
<name>A0A364MT15_STELY</name>
<dbReference type="EMBL" id="QGDH01000207">
    <property type="protein sequence ID" value="RAR02665.1"/>
    <property type="molecule type" value="Genomic_DNA"/>
</dbReference>
<gene>
    <name evidence="2" type="ORF">DDE83_008502</name>
</gene>
<evidence type="ECO:0000256" key="1">
    <source>
        <dbReference type="SAM" id="MobiDB-lite"/>
    </source>
</evidence>
<keyword evidence="3" id="KW-1185">Reference proteome</keyword>
<accession>A0A364MT15</accession>
<evidence type="ECO:0000313" key="3">
    <source>
        <dbReference type="Proteomes" id="UP000249619"/>
    </source>
</evidence>
<feature type="region of interest" description="Disordered" evidence="1">
    <location>
        <begin position="1"/>
        <end position="61"/>
    </location>
</feature>
<dbReference type="Proteomes" id="UP000249619">
    <property type="component" value="Unassembled WGS sequence"/>
</dbReference>
<proteinExistence type="predicted"/>
<sequence length="179" mass="20216">MVSYGNNYPDLGDGPLGEQFFPNDFIHSGHQSPPPGMPAGNRNLAPQQPGDLPRNDVHDSNSNQTLDEIVQLLKQVVVTVVDHKKENDEFRRKFEEVLKKQDQSLKMLDQSFKLLEYLKRPIFDMASLVKRTVSGRGPARSRPDFSSQIIAPFETPMWSDQPDPSQASNYRPAHKTAQS</sequence>